<protein>
    <submittedName>
        <fullName evidence="6">Aminotransferase</fullName>
    </submittedName>
</protein>
<evidence type="ECO:0000259" key="5">
    <source>
        <dbReference type="Pfam" id="PF22475"/>
    </source>
</evidence>
<dbReference type="PANTHER" id="PTHR43797">
    <property type="entry name" value="HOMOCYSTEINE/CYSTEINE SYNTHASE"/>
    <property type="match status" value="1"/>
</dbReference>
<keyword evidence="6" id="KW-0032">Aminotransferase</keyword>
<dbReference type="Proteomes" id="UP000257144">
    <property type="component" value="Unassembled WGS sequence"/>
</dbReference>
<reference evidence="6 7" key="1">
    <citation type="submission" date="2018-07" db="EMBL/GenBank/DDBJ databases">
        <title>Bacillus sp. YLB-04 draft genome sequence.</title>
        <authorList>
            <person name="Yu L."/>
            <person name="Tang X."/>
        </authorList>
    </citation>
    <scope>NUCLEOTIDE SEQUENCE [LARGE SCALE GENOMIC DNA]</scope>
    <source>
        <strain evidence="6 7">YLB-04</strain>
    </source>
</reference>
<keyword evidence="2 6" id="KW-0808">Transferase</keyword>
<dbReference type="OrthoDB" id="9787096at2"/>
<dbReference type="GO" id="GO:0019346">
    <property type="term" value="P:transsulfuration"/>
    <property type="evidence" value="ECO:0007669"/>
    <property type="project" value="InterPro"/>
</dbReference>
<name>A0A3D8GR92_9BACI</name>
<dbReference type="GO" id="GO:0071269">
    <property type="term" value="P:L-homocysteine biosynthetic process"/>
    <property type="evidence" value="ECO:0007669"/>
    <property type="project" value="TreeGrafter"/>
</dbReference>
<dbReference type="InterPro" id="IPR015421">
    <property type="entry name" value="PyrdxlP-dep_Trfase_major"/>
</dbReference>
<comment type="cofactor">
    <cofactor evidence="1 4">
        <name>pyridoxal 5'-phosphate</name>
        <dbReference type="ChEBI" id="CHEBI:597326"/>
    </cofactor>
</comment>
<dbReference type="InterPro" id="IPR000277">
    <property type="entry name" value="Cys/Met-Metab_PyrdxlP-dep_enz"/>
</dbReference>
<dbReference type="InterPro" id="IPR015424">
    <property type="entry name" value="PyrdxlP-dep_Trfase"/>
</dbReference>
<evidence type="ECO:0000313" key="7">
    <source>
        <dbReference type="Proteomes" id="UP000257144"/>
    </source>
</evidence>
<dbReference type="SUPFAM" id="SSF53383">
    <property type="entry name" value="PLP-dependent transferases"/>
    <property type="match status" value="1"/>
</dbReference>
<dbReference type="AlphaFoldDB" id="A0A3D8GR92"/>
<accession>A0A3D8GR92</accession>
<dbReference type="GO" id="GO:0005737">
    <property type="term" value="C:cytoplasm"/>
    <property type="evidence" value="ECO:0007669"/>
    <property type="project" value="TreeGrafter"/>
</dbReference>
<keyword evidence="7" id="KW-1185">Reference proteome</keyword>
<evidence type="ECO:0000256" key="3">
    <source>
        <dbReference type="ARBA" id="ARBA00022898"/>
    </source>
</evidence>
<dbReference type="Gene3D" id="3.90.1150.130">
    <property type="match status" value="1"/>
</dbReference>
<dbReference type="RefSeq" id="WP_115451832.1">
    <property type="nucleotide sequence ID" value="NZ_QNQT01000003.1"/>
</dbReference>
<evidence type="ECO:0000313" key="6">
    <source>
        <dbReference type="EMBL" id="RDU37004.1"/>
    </source>
</evidence>
<sequence length="377" mass="41581">MPGYDRTKLKYAESVLPSLSIDEAKELQFSLVHMMSRHFEGKQFLSMGDLGVSPKWKRPEQTYLVERAIADFFEAEECALVRGAGTGAIRTILSSLLSAGEKMIIHSAPVYMTTKETIRILGLNTVSADYNRIEDVQNVVNTVSDAKVFYIQHARQQPTDTYSLKEVISAVKSVRPDLPIVVDDNYCAFKTHGIGVEYGADYSTFSGFKVLGPEGIGIIVGKKEAIDFIHERNYSGGGQVQGYEAMELLRMMTFAPVSLAIQNEQVEELCRRLNEGEVPGIDSAYMTNAQSKNVIVELAHPIAKKVISISDTKGAATHPVGAESKYEIIPMIYRVSGSFIEAQPRLKDYGLRINPMKAGASTIISILQKAIPEAMET</sequence>
<evidence type="ECO:0000256" key="4">
    <source>
        <dbReference type="RuleBase" id="RU362118"/>
    </source>
</evidence>
<dbReference type="PANTHER" id="PTHR43797:SF2">
    <property type="entry name" value="HOMOCYSTEINE_CYSTEINE SYNTHASE"/>
    <property type="match status" value="1"/>
</dbReference>
<keyword evidence="3 4" id="KW-0663">Pyridoxal phosphate</keyword>
<gene>
    <name evidence="6" type="ORF">DRW41_09940</name>
</gene>
<dbReference type="InterPro" id="IPR054718">
    <property type="entry name" value="YhfS-like_C"/>
</dbReference>
<comment type="similarity">
    <text evidence="4">Belongs to the trans-sulfuration enzymes family.</text>
</comment>
<evidence type="ECO:0000256" key="2">
    <source>
        <dbReference type="ARBA" id="ARBA00022679"/>
    </source>
</evidence>
<dbReference type="GO" id="GO:0004124">
    <property type="term" value="F:cysteine synthase activity"/>
    <property type="evidence" value="ECO:0007669"/>
    <property type="project" value="TreeGrafter"/>
</dbReference>
<proteinExistence type="inferred from homology"/>
<dbReference type="EMBL" id="QNQT01000003">
    <property type="protein sequence ID" value="RDU37004.1"/>
    <property type="molecule type" value="Genomic_DNA"/>
</dbReference>
<dbReference type="GO" id="GO:0008483">
    <property type="term" value="F:transaminase activity"/>
    <property type="evidence" value="ECO:0007669"/>
    <property type="project" value="UniProtKB-KW"/>
</dbReference>
<comment type="caution">
    <text evidence="6">The sequence shown here is derived from an EMBL/GenBank/DDBJ whole genome shotgun (WGS) entry which is preliminary data.</text>
</comment>
<dbReference type="GO" id="GO:0003961">
    <property type="term" value="F:O-acetylhomoserine aminocarboxypropyltransferase activity"/>
    <property type="evidence" value="ECO:0007669"/>
    <property type="project" value="TreeGrafter"/>
</dbReference>
<dbReference type="GO" id="GO:0030170">
    <property type="term" value="F:pyridoxal phosphate binding"/>
    <property type="evidence" value="ECO:0007669"/>
    <property type="project" value="InterPro"/>
</dbReference>
<feature type="domain" description="YhfS-like C-terminal" evidence="5">
    <location>
        <begin position="267"/>
        <end position="367"/>
    </location>
</feature>
<dbReference type="Pfam" id="PF01053">
    <property type="entry name" value="Cys_Met_Meta_PP"/>
    <property type="match status" value="1"/>
</dbReference>
<dbReference type="InterPro" id="IPR006235">
    <property type="entry name" value="OAc-hSer/O-AcSer_sulfhydrylase"/>
</dbReference>
<organism evidence="6 7">
    <name type="scientific">Neobacillus piezotolerans</name>
    <dbReference type="NCBI Taxonomy" id="2259171"/>
    <lineage>
        <taxon>Bacteria</taxon>
        <taxon>Bacillati</taxon>
        <taxon>Bacillota</taxon>
        <taxon>Bacilli</taxon>
        <taxon>Bacillales</taxon>
        <taxon>Bacillaceae</taxon>
        <taxon>Neobacillus</taxon>
    </lineage>
</organism>
<evidence type="ECO:0000256" key="1">
    <source>
        <dbReference type="ARBA" id="ARBA00001933"/>
    </source>
</evidence>
<dbReference type="GO" id="GO:0006535">
    <property type="term" value="P:cysteine biosynthetic process from serine"/>
    <property type="evidence" value="ECO:0007669"/>
    <property type="project" value="TreeGrafter"/>
</dbReference>
<dbReference type="Gene3D" id="3.40.640.10">
    <property type="entry name" value="Type I PLP-dependent aspartate aminotransferase-like (Major domain)"/>
    <property type="match status" value="1"/>
</dbReference>
<dbReference type="Pfam" id="PF22475">
    <property type="entry name" value="YhfS-like_C"/>
    <property type="match status" value="1"/>
</dbReference>